<feature type="compositionally biased region" description="Polar residues" evidence="1">
    <location>
        <begin position="2158"/>
        <end position="2175"/>
    </location>
</feature>
<organism evidence="2 3">
    <name type="scientific">Acipenser oxyrinchus oxyrinchus</name>
    <dbReference type="NCBI Taxonomy" id="40147"/>
    <lineage>
        <taxon>Eukaryota</taxon>
        <taxon>Metazoa</taxon>
        <taxon>Chordata</taxon>
        <taxon>Craniata</taxon>
        <taxon>Vertebrata</taxon>
        <taxon>Euteleostomi</taxon>
        <taxon>Actinopterygii</taxon>
        <taxon>Chondrostei</taxon>
        <taxon>Acipenseriformes</taxon>
        <taxon>Acipenseridae</taxon>
        <taxon>Acipenser</taxon>
    </lineage>
</organism>
<feature type="region of interest" description="Disordered" evidence="1">
    <location>
        <begin position="1993"/>
        <end position="2068"/>
    </location>
</feature>
<evidence type="ECO:0000313" key="2">
    <source>
        <dbReference type="EMBL" id="KAK1176099.1"/>
    </source>
</evidence>
<dbReference type="PANTHER" id="PTHR14492">
    <property type="entry name" value="JBTS17"/>
    <property type="match status" value="1"/>
</dbReference>
<dbReference type="EMBL" id="JAGXEW010000001">
    <property type="protein sequence ID" value="KAK1176099.1"/>
    <property type="molecule type" value="Genomic_DNA"/>
</dbReference>
<feature type="region of interest" description="Disordered" evidence="1">
    <location>
        <begin position="3097"/>
        <end position="3273"/>
    </location>
</feature>
<feature type="region of interest" description="Disordered" evidence="1">
    <location>
        <begin position="2754"/>
        <end position="2789"/>
    </location>
</feature>
<feature type="compositionally biased region" description="Basic and acidic residues" evidence="1">
    <location>
        <begin position="3259"/>
        <end position="3271"/>
    </location>
</feature>
<dbReference type="GO" id="GO:0060271">
    <property type="term" value="P:cilium assembly"/>
    <property type="evidence" value="ECO:0007669"/>
    <property type="project" value="TreeGrafter"/>
</dbReference>
<feature type="region of interest" description="Disordered" evidence="1">
    <location>
        <begin position="1482"/>
        <end position="1503"/>
    </location>
</feature>
<feature type="compositionally biased region" description="Polar residues" evidence="1">
    <location>
        <begin position="3209"/>
        <end position="3218"/>
    </location>
</feature>
<feature type="compositionally biased region" description="Basic and acidic residues" evidence="1">
    <location>
        <begin position="3219"/>
        <end position="3229"/>
    </location>
</feature>
<dbReference type="Proteomes" id="UP001230051">
    <property type="component" value="Unassembled WGS sequence"/>
</dbReference>
<feature type="compositionally biased region" description="Basic residues" evidence="1">
    <location>
        <begin position="3111"/>
        <end position="3124"/>
    </location>
</feature>
<name>A0AAD8LVZ1_ACIOX</name>
<feature type="compositionally biased region" description="Basic and acidic residues" evidence="1">
    <location>
        <begin position="2127"/>
        <end position="2142"/>
    </location>
</feature>
<feature type="region of interest" description="Disordered" evidence="1">
    <location>
        <begin position="503"/>
        <end position="529"/>
    </location>
</feature>
<dbReference type="Pfam" id="PF15392">
    <property type="entry name" value="Joubert"/>
    <property type="match status" value="1"/>
</dbReference>
<sequence>MEVKLEVLLSTSIKRKKPWPRFSWLGQEKESVFLLDDKRISEINLVSGRTKKKTPKLQSLLKNVVTMTASKNAGAWLVGILGSGEVFLWHKDRDCLKTVAAAEDVSQVVTASMECSVRLCLLVSGDGKRVLLASPTGLTFLWESTENRDLVAVPSPAVIGRWSQIEPVETVILPTTADKENMVHGIFIKEETLGDCCFCSFVFTSEEKLVVTILNLQWYENAERHYSSVPYNVQWVTRKYPLASLVPKCESVKSRGALVTAFSGDGLLLAIALNQKDAKASQILFVSTLNFITISSSLKGCGSKDLSVPSKYVRSYWVGDMSWTPDNLYLACMLKRGSLLFVTRLGDLLTLTTFGCSVEFGPAEFIPLHPLITYRPPQSVLQSHDSQHSVSSCASVNDLMRQRFSVTSHTRLPYLIVSDGYMVTVLRVSSNSAPSAFINSILVDTTQRLEKARHTLLAAQPKERSRLQFMSSLKVSTQQDARCKDSTLATVPRFLLEDEPTGLYGRTADSQRGEDESDDGSPLPSESAVDGGRLEFASMFDTIHAKPDSAADTCDTFAELGRVQRNLLTAWSVGVSLGRVEQKDLLLRHTIRCFVRFAHLIQFMDCPLPASIKTFGDRALKRAVKKDPWIYRVLRLFKHFLTALYWDMAHRQCFGLTVELTKEVVQLILFPQNDWASSQSLSGCLFVLKLTSRYLNTIYTPQGGFHLLASQQGADNVSDSFAVPFLQDQGHIQKLFAFSLPSSQTVGHNQQPSNRLVEVWKMLYHQTLLYQASLHRQAVQQGSHPADQTLQHEESWTSYLLAQIQAALQAAGQTLGKSRKLNSVAGEHSFLLGSYPGCLQIWRATLQEEMVKDSKRACFLQTRYYLAILYSHLYHYNLSAAQGLCDHLAREVLRRSQLYCDDIETFTVDECHVPETWLIKDVHSETACAVIQSMARFMAAYFTNQPLYVLPPHNVDILPPLQSKPDTLPRVIPLQHSLIASIVRDQHLSAVWTVEYALDLLLIGGLVPEAAWLAHRLGDWKMAVSLSLSYNLYCQSNLNLSGLKWRELHLPSDLHPTQIFQDKLQSLLGRQADPEEPDKSPNTAPKNYKQFTDSIEEEDADLLFSSVQEILKAAVMADADILSETFDLLMQTAKDLTAKLSGLVPDGLYLPAPPLYCPQPALDTEAGAVDVALTAELVSRQRVSGVLQRVLLLFRAARCSLPSAQWYIQKLKHSRKIMNKIRLKGSQPQLNSFPDSLLKYASRRGFFKPGPSGDQQSDPVSIRAISTFRELCSLCWMFHVRERLSASCRKYQLARNRARDPEGYVGAVEYDAGVAEHCLDALEWACRLLPFARFMNAEEITQDVILSLVGELPPIRKVAEVLVKVFPEQEESVRVPLREKYNCLLQRLRHSTVKGPEREEMMSVVIQDLLKQRCKQLKRIARNIGPVEFHIWERAEEGMAENDNPFCDRFSLGTSLSQSTLSDFGRPQVYSDDTADTISEQLQGEDSRDEVDINQSRHSKPQSMELMPDKMKVSDKPNKKLKLNAEKVEGHVLDPLALPVVGSWEFECDDDEYVQFLELFLSYMLEKGLVNNQDPGIPFLACFSSHLQEHELNSLLFDVHTTLKRRQNQKGSSNIFRAGSCYHLVPGPPPAPLGKPVSVHSETWSAQSSLRPSSSMADPSKTNLNTNQYFPGAHKGKQKGLFGLRRQPSPPPRQDGSPESMPTPRSVSLYSQSTCDPLCSTPRTPQTEAYIYKALLPKDVDPPVDELTPELQSRFRLTGRLLEWMIRWSDRRLLCGPSKAQRLLEYSTVIRVKASAPAILSSLWMLERRYSAGLLVDKHLHSRVPEREYIVAPVFQQEHRSKVERESSVDTGYPASAETPITLLEQEIFESQHGRDSERASDVDEGHKSRTKDLSPSLNCDLEEVTSDVENKDEDGMALEEELDLPSVEEDDSGPEDGSEHVSPSISVSIKTVPRSNVAEQEKSQRLTLSDLECPRTFPAREQELEQMVALPQAEGTNAKSSLSNSVSADMAAAETSSPVTGGDPSPAFCVQFHTPDPTPGLSATTVPIETGEPQRREPNTQPLANSESVRQMLQDEMFRLVQLQQINFMSLMQVIGSSFMNLPNVQQNLQEAQSNQMNGNQPLNRINERPRQSTGVQHREPVLCNQQQSSLEKHTGSSKNLNADDQSNKENIAQNPPPLILHLDPPQSQPESEGLIPASHGLLTTSPNKRRVQLLVPPSDTQQTPTLIPLEKTSGRAKGLQLLKLQPPEQFKLAAPSVKPFIPLPRGSAQFLPQPREAWAPSSLSSQPENNPRIHPRWKRSGPPSHLNLSQYDPEALRRAEEEKASWAEKVAKGPPRHLNLEQYEGNPVPEAQHWVPCGSPERRGTGTQPLVPPPPQHTFPCLGLPLLRLQPAVYPLSSACMIPPLQTASQTAPGRPLPTGCAAPVHCPSLQMLQANHPPISKVLPQTLPFRPPKLIPVQELLAFEQSRQKHGFEEAPLRHLQLLKADIEPFERKTGRDSLKRQKRRIEKRQEGKKATVTFRPEDSIILPKEKEVTEPSRSQLGEGFVIPPGSFDSVLADQTLIAGPIPTSAELHCFASTKKKPADIQDASTNTEPAPSPPLCTDSRTSADIQALQTCPPVSVLPYRGIETTAPVPVTDTENTPLITALDSAARQIPSGIPPVLPPDVFLNLRFPKESSQEPLPTSSSDPAIEQDISGRRFINVIDIDAGDLLKDLPSSEAASVSTPESRAKLLSNAELHHMAASVTNAVHPDSFQRESETAYTPTIHHETPEKQTLSPAEIREPKPVGDEVTQRLLLENDYSVQTPSLPGNHSSAKHKFTAKLSEMDVQLTALQNIAENMELEFANTRLLVNTIENLGAVIDPELEPERCTTRGVAVTEEALYLEDLMEDDEEDPLSETVPPSAAASPPVLLGRSLLFAPSTASSIAGLNASSAGTFSSLTKPLQSGPSTEDVLDLTGLSDIADILGDLVKDGGISATELGLSEMQARRLSSTGKARGRGPGQAPTRTEKERREIREWMKRKQQQRLAEYRKQREHSPFKAGTATINLTSKDIKVNNKIKEEKKKMVLSEHNSQRAMEALNLMNEMLSDTVPLPTAELSPLADTPLKSVRSHGQRSARRGRPVNRSQSAGHTARSPSNVVQTRALSYSPGRPSQYTGSVRTGALQKNPSASTGRASSARSSLGLHRPASALPRDRMSQITRRGMLTDLSSWKSKSQTSEKDRQDPRRNGSASHSQGSRMLSSAGPGRPSPYPRARSTRVETEAWPERDVVSPWSPPAEIRRLLEMDVSVQDPLLDEDGSPLRRGDLDGLDRLSESTGSILSKLDWAAIENMLASEEDL</sequence>
<dbReference type="InterPro" id="IPR028236">
    <property type="entry name" value="CPLANE1"/>
</dbReference>
<evidence type="ECO:0000313" key="3">
    <source>
        <dbReference type="Proteomes" id="UP001230051"/>
    </source>
</evidence>
<evidence type="ECO:0000256" key="1">
    <source>
        <dbReference type="SAM" id="MobiDB-lite"/>
    </source>
</evidence>
<feature type="region of interest" description="Disordered" evidence="1">
    <location>
        <begin position="1632"/>
        <end position="1718"/>
    </location>
</feature>
<dbReference type="PANTHER" id="PTHR14492:SF4">
    <property type="entry name" value="CILIOGENESIS AND PLANAR POLARITY EFFECTOR 1"/>
    <property type="match status" value="1"/>
</dbReference>
<reference evidence="2" key="1">
    <citation type="submission" date="2022-02" db="EMBL/GenBank/DDBJ databases">
        <title>Atlantic sturgeon de novo genome assembly.</title>
        <authorList>
            <person name="Stock M."/>
            <person name="Klopp C."/>
            <person name="Guiguen Y."/>
            <person name="Cabau C."/>
            <person name="Parinello H."/>
            <person name="Santidrian Yebra-Pimentel E."/>
            <person name="Kuhl H."/>
            <person name="Dirks R.P."/>
            <person name="Guessner J."/>
            <person name="Wuertz S."/>
            <person name="Du K."/>
            <person name="Schartl M."/>
        </authorList>
    </citation>
    <scope>NUCLEOTIDE SEQUENCE</scope>
    <source>
        <strain evidence="2">STURGEONOMICS-FGT-2020</strain>
        <tissue evidence="2">Whole blood</tissue>
    </source>
</reference>
<accession>A0AAD8LVZ1</accession>
<feature type="region of interest" description="Disordered" evidence="1">
    <location>
        <begin position="1841"/>
        <end position="1970"/>
    </location>
</feature>
<feature type="region of interest" description="Disordered" evidence="1">
    <location>
        <begin position="2497"/>
        <end position="2518"/>
    </location>
</feature>
<feature type="compositionally biased region" description="Basic and acidic residues" evidence="1">
    <location>
        <begin position="3301"/>
        <end position="3313"/>
    </location>
</feature>
<feature type="region of interest" description="Disordered" evidence="1">
    <location>
        <begin position="2280"/>
        <end position="2311"/>
    </location>
</feature>
<feature type="compositionally biased region" description="Low complexity" evidence="1">
    <location>
        <begin position="3171"/>
        <end position="3186"/>
    </location>
</feature>
<feature type="compositionally biased region" description="Polar residues" evidence="1">
    <location>
        <begin position="2114"/>
        <end position="2125"/>
    </location>
</feature>
<proteinExistence type="predicted"/>
<feature type="region of interest" description="Disordered" evidence="1">
    <location>
        <begin position="2988"/>
        <end position="3014"/>
    </location>
</feature>
<evidence type="ECO:0008006" key="4">
    <source>
        <dbReference type="Google" id="ProtNLM"/>
    </source>
</evidence>
<dbReference type="GO" id="GO:0035869">
    <property type="term" value="C:ciliary transition zone"/>
    <property type="evidence" value="ECO:0007669"/>
    <property type="project" value="TreeGrafter"/>
</dbReference>
<feature type="compositionally biased region" description="Polar residues" evidence="1">
    <location>
        <begin position="1640"/>
        <end position="1669"/>
    </location>
</feature>
<feature type="region of interest" description="Disordered" evidence="1">
    <location>
        <begin position="3293"/>
        <end position="3313"/>
    </location>
</feature>
<comment type="caution">
    <text evidence="2">The sequence shown here is derived from an EMBL/GenBank/DDBJ whole genome shotgun (WGS) entry which is preliminary data.</text>
</comment>
<feature type="compositionally biased region" description="Polar residues" evidence="1">
    <location>
        <begin position="1703"/>
        <end position="1718"/>
    </location>
</feature>
<feature type="region of interest" description="Disordered" evidence="1">
    <location>
        <begin position="2114"/>
        <end position="2195"/>
    </location>
</feature>
<feature type="region of interest" description="Disordered" evidence="1">
    <location>
        <begin position="2586"/>
        <end position="2605"/>
    </location>
</feature>
<gene>
    <name evidence="2" type="ORF">AOXY_G909</name>
</gene>
<feature type="compositionally biased region" description="Basic and acidic residues" evidence="1">
    <location>
        <begin position="1870"/>
        <end position="1893"/>
    </location>
</feature>
<protein>
    <recommendedName>
        <fullName evidence="4">Ciliogenesis and planar polarity effector 1</fullName>
    </recommendedName>
</protein>
<feature type="compositionally biased region" description="Acidic residues" evidence="1">
    <location>
        <begin position="1901"/>
        <end position="1937"/>
    </location>
</feature>
<feature type="compositionally biased region" description="Polar residues" evidence="1">
    <location>
        <begin position="1942"/>
        <end position="1959"/>
    </location>
</feature>
<feature type="compositionally biased region" description="Polar residues" evidence="1">
    <location>
        <begin position="3231"/>
        <end position="3242"/>
    </location>
</feature>
<keyword evidence="3" id="KW-1185">Reference proteome</keyword>
<feature type="compositionally biased region" description="Polar residues" evidence="1">
    <location>
        <begin position="3126"/>
        <end position="3170"/>
    </location>
</feature>
<feature type="compositionally biased region" description="Polar residues" evidence="1">
    <location>
        <begin position="1995"/>
        <end position="2008"/>
    </location>
</feature>